<feature type="compositionally biased region" description="Polar residues" evidence="1">
    <location>
        <begin position="23"/>
        <end position="39"/>
    </location>
</feature>
<gene>
    <name evidence="3" type="ORF">PISMIDRAFT_678958</name>
</gene>
<evidence type="ECO:0008006" key="5">
    <source>
        <dbReference type="Google" id="ProtNLM"/>
    </source>
</evidence>
<keyword evidence="2" id="KW-0472">Membrane</keyword>
<dbReference type="OrthoDB" id="3358294at2759"/>
<keyword evidence="2" id="KW-0812">Transmembrane</keyword>
<feature type="transmembrane region" description="Helical" evidence="2">
    <location>
        <begin position="174"/>
        <end position="193"/>
    </location>
</feature>
<evidence type="ECO:0000256" key="2">
    <source>
        <dbReference type="SAM" id="Phobius"/>
    </source>
</evidence>
<dbReference type="AlphaFoldDB" id="A0A0C9YFQ0"/>
<protein>
    <recommendedName>
        <fullName evidence="5">Transmembrane protein</fullName>
    </recommendedName>
</protein>
<dbReference type="Proteomes" id="UP000054018">
    <property type="component" value="Unassembled WGS sequence"/>
</dbReference>
<feature type="region of interest" description="Disordered" evidence="1">
    <location>
        <begin position="18"/>
        <end position="107"/>
    </location>
</feature>
<feature type="transmembrane region" description="Helical" evidence="2">
    <location>
        <begin position="118"/>
        <end position="137"/>
    </location>
</feature>
<organism evidence="3 4">
    <name type="scientific">Pisolithus microcarpus 441</name>
    <dbReference type="NCBI Taxonomy" id="765257"/>
    <lineage>
        <taxon>Eukaryota</taxon>
        <taxon>Fungi</taxon>
        <taxon>Dikarya</taxon>
        <taxon>Basidiomycota</taxon>
        <taxon>Agaricomycotina</taxon>
        <taxon>Agaricomycetes</taxon>
        <taxon>Agaricomycetidae</taxon>
        <taxon>Boletales</taxon>
        <taxon>Sclerodermatineae</taxon>
        <taxon>Pisolithaceae</taxon>
        <taxon>Pisolithus</taxon>
    </lineage>
</organism>
<dbReference type="EMBL" id="KN833723">
    <property type="protein sequence ID" value="KIK23715.1"/>
    <property type="molecule type" value="Genomic_DNA"/>
</dbReference>
<name>A0A0C9YFQ0_9AGAM</name>
<reference evidence="4" key="2">
    <citation type="submission" date="2015-01" db="EMBL/GenBank/DDBJ databases">
        <title>Evolutionary Origins and Diversification of the Mycorrhizal Mutualists.</title>
        <authorList>
            <consortium name="DOE Joint Genome Institute"/>
            <consortium name="Mycorrhizal Genomics Consortium"/>
            <person name="Kohler A."/>
            <person name="Kuo A."/>
            <person name="Nagy L.G."/>
            <person name="Floudas D."/>
            <person name="Copeland A."/>
            <person name="Barry K.W."/>
            <person name="Cichocki N."/>
            <person name="Veneault-Fourrey C."/>
            <person name="LaButti K."/>
            <person name="Lindquist E.A."/>
            <person name="Lipzen A."/>
            <person name="Lundell T."/>
            <person name="Morin E."/>
            <person name="Murat C."/>
            <person name="Riley R."/>
            <person name="Ohm R."/>
            <person name="Sun H."/>
            <person name="Tunlid A."/>
            <person name="Henrissat B."/>
            <person name="Grigoriev I.V."/>
            <person name="Hibbett D.S."/>
            <person name="Martin F."/>
        </authorList>
    </citation>
    <scope>NUCLEOTIDE SEQUENCE [LARGE SCALE GENOMIC DNA]</scope>
    <source>
        <strain evidence="4">441</strain>
    </source>
</reference>
<evidence type="ECO:0000313" key="4">
    <source>
        <dbReference type="Proteomes" id="UP000054018"/>
    </source>
</evidence>
<reference evidence="3 4" key="1">
    <citation type="submission" date="2014-04" db="EMBL/GenBank/DDBJ databases">
        <authorList>
            <consortium name="DOE Joint Genome Institute"/>
            <person name="Kuo A."/>
            <person name="Kohler A."/>
            <person name="Costa M.D."/>
            <person name="Nagy L.G."/>
            <person name="Floudas D."/>
            <person name="Copeland A."/>
            <person name="Barry K.W."/>
            <person name="Cichocki N."/>
            <person name="Veneault-Fourrey C."/>
            <person name="LaButti K."/>
            <person name="Lindquist E.A."/>
            <person name="Lipzen A."/>
            <person name="Lundell T."/>
            <person name="Morin E."/>
            <person name="Murat C."/>
            <person name="Sun H."/>
            <person name="Tunlid A."/>
            <person name="Henrissat B."/>
            <person name="Grigoriev I.V."/>
            <person name="Hibbett D.S."/>
            <person name="Martin F."/>
            <person name="Nordberg H.P."/>
            <person name="Cantor M.N."/>
            <person name="Hua S.X."/>
        </authorList>
    </citation>
    <scope>NUCLEOTIDE SEQUENCE [LARGE SCALE GENOMIC DNA]</scope>
    <source>
        <strain evidence="3 4">441</strain>
    </source>
</reference>
<dbReference type="HOGENOM" id="CLU_103448_0_1_1"/>
<accession>A0A0C9YFQ0</accession>
<keyword evidence="2" id="KW-1133">Transmembrane helix</keyword>
<evidence type="ECO:0000256" key="1">
    <source>
        <dbReference type="SAM" id="MobiDB-lite"/>
    </source>
</evidence>
<proteinExistence type="predicted"/>
<feature type="compositionally biased region" description="Low complexity" evidence="1">
    <location>
        <begin position="72"/>
        <end position="82"/>
    </location>
</feature>
<keyword evidence="4" id="KW-1185">Reference proteome</keyword>
<evidence type="ECO:0000313" key="3">
    <source>
        <dbReference type="EMBL" id="KIK23715.1"/>
    </source>
</evidence>
<sequence>MPAAPTVQHGLQLCVQISRESETTASHSVNTGESSSTLPILSPHPAPTASHPRRQSRDDALTDFFGGRGQRVRAQQQQQQRQPRQHRSPPPYSPDWDGEKLPAYAPSSSESDTVARQLFKYGFFFPLFWAIGVYFMFAPMRVSPDWEQGKTEEEKAKMLSDMRQTEMKWAKRCLWALISFFVCMILVIVAVVVSRRH</sequence>